<dbReference type="EMBL" id="MU006705">
    <property type="protein sequence ID" value="KAF2631107.1"/>
    <property type="molecule type" value="Genomic_DNA"/>
</dbReference>
<name>A0ACB6SC71_9PLEO</name>
<organism evidence="1 2">
    <name type="scientific">Macroventuria anomochaeta</name>
    <dbReference type="NCBI Taxonomy" id="301207"/>
    <lineage>
        <taxon>Eukaryota</taxon>
        <taxon>Fungi</taxon>
        <taxon>Dikarya</taxon>
        <taxon>Ascomycota</taxon>
        <taxon>Pezizomycotina</taxon>
        <taxon>Dothideomycetes</taxon>
        <taxon>Pleosporomycetidae</taxon>
        <taxon>Pleosporales</taxon>
        <taxon>Pleosporineae</taxon>
        <taxon>Didymellaceae</taxon>
        <taxon>Macroventuria</taxon>
    </lineage>
</organism>
<gene>
    <name evidence="1" type="ORF">BU25DRAFT_407657</name>
</gene>
<comment type="caution">
    <text evidence="1">The sequence shown here is derived from an EMBL/GenBank/DDBJ whole genome shotgun (WGS) entry which is preliminary data.</text>
</comment>
<dbReference type="Proteomes" id="UP000799754">
    <property type="component" value="Unassembled WGS sequence"/>
</dbReference>
<evidence type="ECO:0000313" key="1">
    <source>
        <dbReference type="EMBL" id="KAF2631107.1"/>
    </source>
</evidence>
<sequence>MSTQPSIIFPAHFAPGTTDNFVSNEIIAKGISAKQIWKQLADVSKWESYYKNCAQITVPDEGPQLLKGRVFKFSTFGFPPLTCTVKESVEPEGSVRGREGRLAWESKTPDGLEIYHAWLVQDLENDRVRVLTQESQIGPVFAEWSIQKPNKMLLGHQDWLDGLVSKIRGEEIKETNLEKVGFPVRQLDEKEVKKASVQIGV</sequence>
<proteinExistence type="predicted"/>
<reference evidence="1" key="1">
    <citation type="journal article" date="2020" name="Stud. Mycol.">
        <title>101 Dothideomycetes genomes: a test case for predicting lifestyles and emergence of pathogens.</title>
        <authorList>
            <person name="Haridas S."/>
            <person name="Albert R."/>
            <person name="Binder M."/>
            <person name="Bloem J."/>
            <person name="Labutti K."/>
            <person name="Salamov A."/>
            <person name="Andreopoulos B."/>
            <person name="Baker S."/>
            <person name="Barry K."/>
            <person name="Bills G."/>
            <person name="Bluhm B."/>
            <person name="Cannon C."/>
            <person name="Castanera R."/>
            <person name="Culley D."/>
            <person name="Daum C."/>
            <person name="Ezra D."/>
            <person name="Gonzalez J."/>
            <person name="Henrissat B."/>
            <person name="Kuo A."/>
            <person name="Liang C."/>
            <person name="Lipzen A."/>
            <person name="Lutzoni F."/>
            <person name="Magnuson J."/>
            <person name="Mondo S."/>
            <person name="Nolan M."/>
            <person name="Ohm R."/>
            <person name="Pangilinan J."/>
            <person name="Park H.-J."/>
            <person name="Ramirez L."/>
            <person name="Alfaro M."/>
            <person name="Sun H."/>
            <person name="Tritt A."/>
            <person name="Yoshinaga Y."/>
            <person name="Zwiers L.-H."/>
            <person name="Turgeon B."/>
            <person name="Goodwin S."/>
            <person name="Spatafora J."/>
            <person name="Crous P."/>
            <person name="Grigoriev I."/>
        </authorList>
    </citation>
    <scope>NUCLEOTIDE SEQUENCE</scope>
    <source>
        <strain evidence="1">CBS 525.71</strain>
    </source>
</reference>
<protein>
    <submittedName>
        <fullName evidence="1">Uncharacterized protein</fullName>
    </submittedName>
</protein>
<accession>A0ACB6SC71</accession>
<evidence type="ECO:0000313" key="2">
    <source>
        <dbReference type="Proteomes" id="UP000799754"/>
    </source>
</evidence>
<keyword evidence="2" id="KW-1185">Reference proteome</keyword>